<dbReference type="Pfam" id="PF04563">
    <property type="entry name" value="RNA_pol_Rpb2_1"/>
    <property type="match status" value="1"/>
</dbReference>
<protein>
    <recommendedName>
        <fullName evidence="2">DNA-directed RNA polymerase</fullName>
        <ecNumber evidence="2">2.7.7.6</ecNumber>
    </recommendedName>
</protein>
<dbReference type="EC" id="2.7.7.6" evidence="2"/>
<dbReference type="PANTHER" id="PTHR11560">
    <property type="entry name" value="39S RIBOSOMAL PROTEIN L10, MITOCHONDRIAL"/>
    <property type="match status" value="1"/>
</dbReference>
<comment type="caution">
    <text evidence="8">The sequence shown here is derived from an EMBL/GenBank/DDBJ whole genome shotgun (WGS) entry which is preliminary data.</text>
</comment>
<dbReference type="SUPFAM" id="SSF160369">
    <property type="entry name" value="Ribosomal protein L10-like"/>
    <property type="match status" value="1"/>
</dbReference>
<dbReference type="InterPro" id="IPR047865">
    <property type="entry name" value="Ribosomal_uL10_bac_type"/>
</dbReference>
<name>X1E7U3_9ZZZZ</name>
<evidence type="ECO:0000256" key="5">
    <source>
        <dbReference type="ARBA" id="ARBA00022695"/>
    </source>
</evidence>
<gene>
    <name evidence="8" type="ORF">S01H4_38180</name>
</gene>
<dbReference type="GO" id="GO:0006351">
    <property type="term" value="P:DNA-templated transcription"/>
    <property type="evidence" value="ECO:0007669"/>
    <property type="project" value="InterPro"/>
</dbReference>
<feature type="domain" description="RNA polymerase beta subunit protrusion" evidence="7">
    <location>
        <begin position="34"/>
        <end position="154"/>
    </location>
</feature>
<dbReference type="InterPro" id="IPR043141">
    <property type="entry name" value="Ribosomal_uL10-like_sf"/>
</dbReference>
<accession>X1E7U3</accession>
<dbReference type="CDD" id="cd05797">
    <property type="entry name" value="Ribosomal_L10"/>
    <property type="match status" value="1"/>
</dbReference>
<evidence type="ECO:0000256" key="3">
    <source>
        <dbReference type="ARBA" id="ARBA00022478"/>
    </source>
</evidence>
<evidence type="ECO:0000256" key="2">
    <source>
        <dbReference type="ARBA" id="ARBA00012418"/>
    </source>
</evidence>
<evidence type="ECO:0000256" key="1">
    <source>
        <dbReference type="ARBA" id="ARBA00008889"/>
    </source>
</evidence>
<evidence type="ECO:0000256" key="6">
    <source>
        <dbReference type="ARBA" id="ARBA00023163"/>
    </source>
</evidence>
<dbReference type="Gene3D" id="3.90.1100.10">
    <property type="match status" value="1"/>
</dbReference>
<reference evidence="8" key="1">
    <citation type="journal article" date="2014" name="Front. Microbiol.">
        <title>High frequency of phylogenetically diverse reductive dehalogenase-homologous genes in deep subseafloor sedimentary metagenomes.</title>
        <authorList>
            <person name="Kawai M."/>
            <person name="Futagami T."/>
            <person name="Toyoda A."/>
            <person name="Takaki Y."/>
            <person name="Nishi S."/>
            <person name="Hori S."/>
            <person name="Arai W."/>
            <person name="Tsubouchi T."/>
            <person name="Morono Y."/>
            <person name="Uchiyama I."/>
            <person name="Ito T."/>
            <person name="Fujiyama A."/>
            <person name="Inagaki F."/>
            <person name="Takami H."/>
        </authorList>
    </citation>
    <scope>NUCLEOTIDE SEQUENCE</scope>
    <source>
        <strain evidence="8">Expedition CK06-06</strain>
    </source>
</reference>
<sequence>MVLEEGLMEALKDISPVEDFTGNMSLEFLNYNFDDENSTPDECKMQDMSYTAPLKVLTRFINKETGEIKEQEVFMGDFPMMAERGTFIINGTERVVVSQLVRSPGVYFDTDIDKKTEIDIYMCKVIPTRGSWIEIETDKRNIAYVRIDRRRKFLLTIFLKSVGFGNNEDLLNIFGPYDKKDCVKNTLEKDAFKDINLEEVLKGPTSIVVSGKDMVSTAKVIEDFSKDLDTLKVKVGILENRLLSPEEVEKFASLPGKEVLLTNLVISIKFSITKLVNVLSALTRDLVLILDA</sequence>
<dbReference type="NCBIfam" id="NF000955">
    <property type="entry name" value="PRK00099.1-1"/>
    <property type="match status" value="1"/>
</dbReference>
<organism evidence="8">
    <name type="scientific">marine sediment metagenome</name>
    <dbReference type="NCBI Taxonomy" id="412755"/>
    <lineage>
        <taxon>unclassified sequences</taxon>
        <taxon>metagenomes</taxon>
        <taxon>ecological metagenomes</taxon>
    </lineage>
</organism>
<keyword evidence="6" id="KW-0804">Transcription</keyword>
<dbReference type="InterPro" id="IPR007644">
    <property type="entry name" value="RNA_pol_bsu_protrusion"/>
</dbReference>
<evidence type="ECO:0000256" key="4">
    <source>
        <dbReference type="ARBA" id="ARBA00022679"/>
    </source>
</evidence>
<keyword evidence="3" id="KW-0240">DNA-directed RNA polymerase</keyword>
<dbReference type="AlphaFoldDB" id="X1E7U3"/>
<dbReference type="Gene3D" id="3.90.1110.10">
    <property type="entry name" value="RNA polymerase Rpb2, domain 2"/>
    <property type="match status" value="1"/>
</dbReference>
<keyword evidence="5" id="KW-0548">Nucleotidyltransferase</keyword>
<dbReference type="GO" id="GO:0003677">
    <property type="term" value="F:DNA binding"/>
    <property type="evidence" value="ECO:0007669"/>
    <property type="project" value="InterPro"/>
</dbReference>
<dbReference type="EMBL" id="BART01020572">
    <property type="protein sequence ID" value="GAH04728.1"/>
    <property type="molecule type" value="Genomic_DNA"/>
</dbReference>
<evidence type="ECO:0000259" key="7">
    <source>
        <dbReference type="Pfam" id="PF04563"/>
    </source>
</evidence>
<evidence type="ECO:0000313" key="8">
    <source>
        <dbReference type="EMBL" id="GAH04728.1"/>
    </source>
</evidence>
<comment type="similarity">
    <text evidence="1">Belongs to the universal ribosomal protein uL10 family.</text>
</comment>
<dbReference type="SUPFAM" id="SSF64484">
    <property type="entry name" value="beta and beta-prime subunits of DNA dependent RNA-polymerase"/>
    <property type="match status" value="1"/>
</dbReference>
<keyword evidence="4" id="KW-0808">Transferase</keyword>
<dbReference type="GO" id="GO:0000428">
    <property type="term" value="C:DNA-directed RNA polymerase complex"/>
    <property type="evidence" value="ECO:0007669"/>
    <property type="project" value="UniProtKB-KW"/>
</dbReference>
<dbReference type="Gene3D" id="6.10.250.290">
    <property type="match status" value="1"/>
</dbReference>
<feature type="non-terminal residue" evidence="8">
    <location>
        <position position="292"/>
    </location>
</feature>
<dbReference type="InterPro" id="IPR037034">
    <property type="entry name" value="RNA_pol_Rpb2_2_sf"/>
</dbReference>
<proteinExistence type="inferred from homology"/>
<dbReference type="GO" id="GO:0003899">
    <property type="term" value="F:DNA-directed RNA polymerase activity"/>
    <property type="evidence" value="ECO:0007669"/>
    <property type="project" value="UniProtKB-EC"/>
</dbReference>